<evidence type="ECO:0000313" key="2">
    <source>
        <dbReference type="EMBL" id="TFK46729.1"/>
    </source>
</evidence>
<keyword evidence="3" id="KW-1185">Reference proteome</keyword>
<dbReference type="AlphaFoldDB" id="A0A5C3MMP8"/>
<dbReference type="STRING" id="5364.A0A5C3MMP8"/>
<accession>A0A5C3MMP8</accession>
<dbReference type="OrthoDB" id="5592585at2759"/>
<gene>
    <name evidence="2" type="ORF">OE88DRAFT_1637892</name>
</gene>
<dbReference type="InterPro" id="IPR011009">
    <property type="entry name" value="Kinase-like_dom_sf"/>
</dbReference>
<dbReference type="GO" id="GO:0005524">
    <property type="term" value="F:ATP binding"/>
    <property type="evidence" value="ECO:0007669"/>
    <property type="project" value="InterPro"/>
</dbReference>
<dbReference type="GO" id="GO:0004672">
    <property type="term" value="F:protein kinase activity"/>
    <property type="evidence" value="ECO:0007669"/>
    <property type="project" value="InterPro"/>
</dbReference>
<reference evidence="2 3" key="1">
    <citation type="journal article" date="2019" name="Nat. Ecol. Evol.">
        <title>Megaphylogeny resolves global patterns of mushroom evolution.</title>
        <authorList>
            <person name="Varga T."/>
            <person name="Krizsan K."/>
            <person name="Foldi C."/>
            <person name="Dima B."/>
            <person name="Sanchez-Garcia M."/>
            <person name="Sanchez-Ramirez S."/>
            <person name="Szollosi G.J."/>
            <person name="Szarkandi J.G."/>
            <person name="Papp V."/>
            <person name="Albert L."/>
            <person name="Andreopoulos W."/>
            <person name="Angelini C."/>
            <person name="Antonin V."/>
            <person name="Barry K.W."/>
            <person name="Bougher N.L."/>
            <person name="Buchanan P."/>
            <person name="Buyck B."/>
            <person name="Bense V."/>
            <person name="Catcheside P."/>
            <person name="Chovatia M."/>
            <person name="Cooper J."/>
            <person name="Damon W."/>
            <person name="Desjardin D."/>
            <person name="Finy P."/>
            <person name="Geml J."/>
            <person name="Haridas S."/>
            <person name="Hughes K."/>
            <person name="Justo A."/>
            <person name="Karasinski D."/>
            <person name="Kautmanova I."/>
            <person name="Kiss B."/>
            <person name="Kocsube S."/>
            <person name="Kotiranta H."/>
            <person name="LaButti K.M."/>
            <person name="Lechner B.E."/>
            <person name="Liimatainen K."/>
            <person name="Lipzen A."/>
            <person name="Lukacs Z."/>
            <person name="Mihaltcheva S."/>
            <person name="Morgado L.N."/>
            <person name="Niskanen T."/>
            <person name="Noordeloos M.E."/>
            <person name="Ohm R.A."/>
            <person name="Ortiz-Santana B."/>
            <person name="Ovrebo C."/>
            <person name="Racz N."/>
            <person name="Riley R."/>
            <person name="Savchenko A."/>
            <person name="Shiryaev A."/>
            <person name="Soop K."/>
            <person name="Spirin V."/>
            <person name="Szebenyi C."/>
            <person name="Tomsovsky M."/>
            <person name="Tulloss R.E."/>
            <person name="Uehling J."/>
            <person name="Grigoriev I.V."/>
            <person name="Vagvolgyi C."/>
            <person name="Papp T."/>
            <person name="Martin F.M."/>
            <person name="Miettinen O."/>
            <person name="Hibbett D.S."/>
            <person name="Nagy L.G."/>
        </authorList>
    </citation>
    <scope>NUCLEOTIDE SEQUENCE [LARGE SCALE GENOMIC DNA]</scope>
    <source>
        <strain evidence="2 3">OMC1185</strain>
    </source>
</reference>
<organism evidence="2 3">
    <name type="scientific">Heliocybe sulcata</name>
    <dbReference type="NCBI Taxonomy" id="5364"/>
    <lineage>
        <taxon>Eukaryota</taxon>
        <taxon>Fungi</taxon>
        <taxon>Dikarya</taxon>
        <taxon>Basidiomycota</taxon>
        <taxon>Agaricomycotina</taxon>
        <taxon>Agaricomycetes</taxon>
        <taxon>Gloeophyllales</taxon>
        <taxon>Gloeophyllaceae</taxon>
        <taxon>Heliocybe</taxon>
    </lineage>
</organism>
<evidence type="ECO:0000313" key="3">
    <source>
        <dbReference type="Proteomes" id="UP000305948"/>
    </source>
</evidence>
<sequence>MGVDPLIAREQTFPDPPKYTHCVAPIEIKCQAALRWGHDAVQLAVYARECFVQQPNRDLVYASLLTEEQMQLHQFDRGGDLHSSFFNIHEDPVTFVKMILALSTEDLEKLGFDTRIYWDGSRRYFRTISEDSREVKIYTISEPDHPFRRHTICGRGTTCWVIQNETGEKVVLKLAWRTFERLPEWHFLEKICEENRRRALEEPERGPIPGVGTILAHWEGKRLSELRFGVALKTPDEQTVSDRRFYYTLQPYLGAALEKAASTLQSLRALYDIIQGQRELYDLKILHRDISTRNMLCNPDPEAQAGQRGFLIDFDMAKKLDSPSNTAGADERTGTRAFQSIKVLEGLGVHDYLDDLESTFWAYTWIVCTSDGPGVARLGVPVDLINWGSQDLAVAILAKRNFLARPLVDLIHPAMGRHVRVLILWFAGFFQDTALARIRRLEQERYQGMLEKDADVQRAAVFLRQDGLGNDASGEASSTCVFMSR</sequence>
<dbReference type="Gene3D" id="1.10.510.10">
    <property type="entry name" value="Transferase(Phosphotransferase) domain 1"/>
    <property type="match status" value="1"/>
</dbReference>
<dbReference type="PANTHER" id="PTHR38248:SF2">
    <property type="entry name" value="FUNK1 11"/>
    <property type="match status" value="1"/>
</dbReference>
<dbReference type="PANTHER" id="PTHR38248">
    <property type="entry name" value="FUNK1 6"/>
    <property type="match status" value="1"/>
</dbReference>
<dbReference type="InterPro" id="IPR000719">
    <property type="entry name" value="Prot_kinase_dom"/>
</dbReference>
<dbReference type="SUPFAM" id="SSF56112">
    <property type="entry name" value="Protein kinase-like (PK-like)"/>
    <property type="match status" value="1"/>
</dbReference>
<proteinExistence type="predicted"/>
<evidence type="ECO:0000259" key="1">
    <source>
        <dbReference type="PROSITE" id="PS50011"/>
    </source>
</evidence>
<dbReference type="InterPro" id="IPR040976">
    <property type="entry name" value="Pkinase_fungal"/>
</dbReference>
<feature type="domain" description="Protein kinase" evidence="1">
    <location>
        <begin position="147"/>
        <end position="485"/>
    </location>
</feature>
<dbReference type="EMBL" id="ML213528">
    <property type="protein sequence ID" value="TFK46729.1"/>
    <property type="molecule type" value="Genomic_DNA"/>
</dbReference>
<protein>
    <recommendedName>
        <fullName evidence="1">Protein kinase domain-containing protein</fullName>
    </recommendedName>
</protein>
<dbReference type="Pfam" id="PF17667">
    <property type="entry name" value="Pkinase_fungal"/>
    <property type="match status" value="2"/>
</dbReference>
<dbReference type="PROSITE" id="PS50011">
    <property type="entry name" value="PROTEIN_KINASE_DOM"/>
    <property type="match status" value="1"/>
</dbReference>
<name>A0A5C3MMP8_9AGAM</name>
<dbReference type="Proteomes" id="UP000305948">
    <property type="component" value="Unassembled WGS sequence"/>
</dbReference>